<evidence type="ECO:0000313" key="10">
    <source>
        <dbReference type="Proteomes" id="UP000193200"/>
    </source>
</evidence>
<dbReference type="EC" id="1.-.-.-" evidence="9"/>
<evidence type="ECO:0000313" key="9">
    <source>
        <dbReference type="EMBL" id="SLN66425.1"/>
    </source>
</evidence>
<evidence type="ECO:0000256" key="6">
    <source>
        <dbReference type="ARBA" id="ARBA00023014"/>
    </source>
</evidence>
<feature type="domain" description="2Fe-2S ferredoxin-type" evidence="7">
    <location>
        <begin position="248"/>
        <end position="333"/>
    </location>
</feature>
<dbReference type="PROSITE" id="PS00197">
    <property type="entry name" value="2FE2S_FER_1"/>
    <property type="match status" value="1"/>
</dbReference>
<dbReference type="OrthoDB" id="9786134at2"/>
<feature type="domain" description="FAD-binding FR-type" evidence="8">
    <location>
        <begin position="12"/>
        <end position="114"/>
    </location>
</feature>
<keyword evidence="4 9" id="KW-0560">Oxidoreductase</keyword>
<dbReference type="Gene3D" id="3.40.50.80">
    <property type="entry name" value="Nucleotide-binding domain of ferredoxin-NADP reductase (FNR) module"/>
    <property type="match status" value="1"/>
</dbReference>
<dbReference type="InterPro" id="IPR050415">
    <property type="entry name" value="MRET"/>
</dbReference>
<dbReference type="GO" id="GO:0051213">
    <property type="term" value="F:dioxygenase activity"/>
    <property type="evidence" value="ECO:0007669"/>
    <property type="project" value="UniProtKB-KW"/>
</dbReference>
<dbReference type="Pfam" id="PF00175">
    <property type="entry name" value="NAD_binding_1"/>
    <property type="match status" value="1"/>
</dbReference>
<dbReference type="AlphaFoldDB" id="A0A1Y5TRI0"/>
<dbReference type="SUPFAM" id="SSF63380">
    <property type="entry name" value="Riboflavin synthase domain-like"/>
    <property type="match status" value="1"/>
</dbReference>
<reference evidence="9 10" key="1">
    <citation type="submission" date="2017-03" db="EMBL/GenBank/DDBJ databases">
        <authorList>
            <person name="Afonso C.L."/>
            <person name="Miller P.J."/>
            <person name="Scott M.A."/>
            <person name="Spackman E."/>
            <person name="Goraichik I."/>
            <person name="Dimitrov K.M."/>
            <person name="Suarez D.L."/>
            <person name="Swayne D.E."/>
        </authorList>
    </citation>
    <scope>NUCLEOTIDE SEQUENCE [LARGE SCALE GENOMIC DNA]</scope>
    <source>
        <strain evidence="9 10">CECT 7691</strain>
    </source>
</reference>
<sequence>MNAETFTEAAGSSRLSLRVADVRREAEDIVAIELVDPNGGALPTFEAGAHVDVFTPGGAVRQYSLFNDPADSSRYRIAVLWDRNGRGGSRSMHEAVRPGGILQVSRPRNQFRLAADAARHVLVAGGIGITPLLSMAEVLLRQGTDFALHYCTRSIERTAFLARIGEKDLRDHVHLHLDDGAPDQRLDFSALFEGESNEGAHLYYCGPSGFMAAVEAAAAAATWPAGRLHCEYFAVAPSARPADTAKGFVVTLAKSGIDVPVGPSETVVQALQGRGIFISTACEQGFCGTCITGVRAGLPDHRDTVLSDAEKARNDCFTPCCSRSLTDILVIDL</sequence>
<keyword evidence="10" id="KW-1185">Reference proteome</keyword>
<dbReference type="InterPro" id="IPR017938">
    <property type="entry name" value="Riboflavin_synthase-like_b-brl"/>
</dbReference>
<dbReference type="CDD" id="cd06185">
    <property type="entry name" value="PDR_like"/>
    <property type="match status" value="1"/>
</dbReference>
<dbReference type="RefSeq" id="WP_085884368.1">
    <property type="nucleotide sequence ID" value="NZ_FWFR01000002.1"/>
</dbReference>
<keyword evidence="1" id="KW-0285">Flavoprotein</keyword>
<dbReference type="PROSITE" id="PS51384">
    <property type="entry name" value="FAD_FR"/>
    <property type="match status" value="1"/>
</dbReference>
<evidence type="ECO:0000256" key="1">
    <source>
        <dbReference type="ARBA" id="ARBA00022630"/>
    </source>
</evidence>
<proteinExistence type="predicted"/>
<gene>
    <name evidence="9" type="primary">pobB_3</name>
    <name evidence="9" type="ORF">OCH7691_03061</name>
</gene>
<dbReference type="SUPFAM" id="SSF52343">
    <property type="entry name" value="Ferredoxin reductase-like, C-terminal NADP-linked domain"/>
    <property type="match status" value="1"/>
</dbReference>
<dbReference type="InterPro" id="IPR006058">
    <property type="entry name" value="2Fe2S_fd_BS"/>
</dbReference>
<dbReference type="GO" id="GO:0051537">
    <property type="term" value="F:2 iron, 2 sulfur cluster binding"/>
    <property type="evidence" value="ECO:0007669"/>
    <property type="project" value="UniProtKB-KW"/>
</dbReference>
<dbReference type="InterPro" id="IPR017927">
    <property type="entry name" value="FAD-bd_FR_type"/>
</dbReference>
<keyword evidence="5" id="KW-0408">Iron</keyword>
<dbReference type="FunCoup" id="A0A1Y5TRI0">
    <property type="interactions" value="85"/>
</dbReference>
<organism evidence="9 10">
    <name type="scientific">Oceanibacterium hippocampi</name>
    <dbReference type="NCBI Taxonomy" id="745714"/>
    <lineage>
        <taxon>Bacteria</taxon>
        <taxon>Pseudomonadati</taxon>
        <taxon>Pseudomonadota</taxon>
        <taxon>Alphaproteobacteria</taxon>
        <taxon>Sneathiellales</taxon>
        <taxon>Sneathiellaceae</taxon>
        <taxon>Oceanibacterium</taxon>
    </lineage>
</organism>
<evidence type="ECO:0000259" key="8">
    <source>
        <dbReference type="PROSITE" id="PS51384"/>
    </source>
</evidence>
<evidence type="ECO:0000256" key="2">
    <source>
        <dbReference type="ARBA" id="ARBA00022714"/>
    </source>
</evidence>
<keyword evidence="2" id="KW-0001">2Fe-2S</keyword>
<dbReference type="PANTHER" id="PTHR47354:SF1">
    <property type="entry name" value="CARNITINE MONOOXYGENASE REDUCTASE SUBUNIT"/>
    <property type="match status" value="1"/>
</dbReference>
<keyword evidence="3" id="KW-0479">Metal-binding</keyword>
<dbReference type="PANTHER" id="PTHR47354">
    <property type="entry name" value="NADH OXIDOREDUCTASE HCR"/>
    <property type="match status" value="1"/>
</dbReference>
<evidence type="ECO:0000256" key="4">
    <source>
        <dbReference type="ARBA" id="ARBA00023002"/>
    </source>
</evidence>
<dbReference type="SUPFAM" id="SSF54292">
    <property type="entry name" value="2Fe-2S ferredoxin-like"/>
    <property type="match status" value="1"/>
</dbReference>
<dbReference type="Gene3D" id="3.10.20.30">
    <property type="match status" value="1"/>
</dbReference>
<dbReference type="Pfam" id="PF00111">
    <property type="entry name" value="Fer2"/>
    <property type="match status" value="1"/>
</dbReference>
<evidence type="ECO:0000259" key="7">
    <source>
        <dbReference type="PROSITE" id="PS51085"/>
    </source>
</evidence>
<keyword evidence="6" id="KW-0411">Iron-sulfur</keyword>
<keyword evidence="9" id="KW-0223">Dioxygenase</keyword>
<evidence type="ECO:0000256" key="5">
    <source>
        <dbReference type="ARBA" id="ARBA00023004"/>
    </source>
</evidence>
<dbReference type="Gene3D" id="2.40.30.10">
    <property type="entry name" value="Translation factors"/>
    <property type="match status" value="1"/>
</dbReference>
<dbReference type="PROSITE" id="PS51085">
    <property type="entry name" value="2FE2S_FER_2"/>
    <property type="match status" value="1"/>
</dbReference>
<dbReference type="GO" id="GO:0046872">
    <property type="term" value="F:metal ion binding"/>
    <property type="evidence" value="ECO:0007669"/>
    <property type="project" value="UniProtKB-KW"/>
</dbReference>
<dbReference type="InterPro" id="IPR001041">
    <property type="entry name" value="2Fe-2S_ferredoxin-type"/>
</dbReference>
<dbReference type="Proteomes" id="UP000193200">
    <property type="component" value="Unassembled WGS sequence"/>
</dbReference>
<dbReference type="EMBL" id="FWFR01000002">
    <property type="protein sequence ID" value="SLN66425.1"/>
    <property type="molecule type" value="Genomic_DNA"/>
</dbReference>
<dbReference type="InterPro" id="IPR039261">
    <property type="entry name" value="FNR_nucleotide-bd"/>
</dbReference>
<dbReference type="InParanoid" id="A0A1Y5TRI0"/>
<dbReference type="PRINTS" id="PR00409">
    <property type="entry name" value="PHDIOXRDTASE"/>
</dbReference>
<dbReference type="InterPro" id="IPR036010">
    <property type="entry name" value="2Fe-2S_ferredoxin-like_sf"/>
</dbReference>
<dbReference type="InterPro" id="IPR001433">
    <property type="entry name" value="OxRdtase_FAD/NAD-bd"/>
</dbReference>
<name>A0A1Y5TRI0_9PROT</name>
<evidence type="ECO:0000256" key="3">
    <source>
        <dbReference type="ARBA" id="ARBA00022723"/>
    </source>
</evidence>
<dbReference type="CDD" id="cd00207">
    <property type="entry name" value="fer2"/>
    <property type="match status" value="1"/>
</dbReference>
<dbReference type="InterPro" id="IPR012675">
    <property type="entry name" value="Beta-grasp_dom_sf"/>
</dbReference>
<accession>A0A1Y5TRI0</accession>
<protein>
    <submittedName>
        <fullName evidence="9">Phenoxybenzoate dioxygenase subunit beta</fullName>
        <ecNumber evidence="9">1.-.-.-</ecNumber>
    </submittedName>
</protein>